<sequence length="367" mass="41776">MDKFNSSISQDIALLLTHYAYDFSQASISPLGNGHINSTYKLSTPEHEFVLQRINHDVFPQPVALCQNAQLINDYLAKQKLLNEYPLQVPKQLLSNAGDSAVKVNDYYWRLMEFIPESHTLEQVSTPEQAALVAQAFAQFSCTLSDFSAEKLTVIIKDFHDIRFRMAQLTQAVADDHCNRLAQCQYLVDFCFEQQAFIEQVISISDKLPVHVTHNDTKINNLLFSRASNQPCAVIDLDTCMPGLLMHDFGDMVRTCCSNLAEDDTSTEEMELNLDIFQALIINYQNTFGDKMTPLERESLIIGARLLPFIIGTRFLTDHLNGDNYFHVSRENHNLDRAISQIQLYKLVTQAEPKLRELAQYQLTKAS</sequence>
<dbReference type="Gene3D" id="3.90.1200.10">
    <property type="match status" value="1"/>
</dbReference>
<accession>A0A4P6P6D2</accession>
<dbReference type="RefSeq" id="WP_130603703.1">
    <property type="nucleotide sequence ID" value="NZ_CP034759.1"/>
</dbReference>
<feature type="domain" description="Aminoglycoside phosphotransferase" evidence="1">
    <location>
        <begin position="28"/>
        <end position="258"/>
    </location>
</feature>
<organism evidence="2 3">
    <name type="scientific">Litorilituus sediminis</name>
    <dbReference type="NCBI Taxonomy" id="718192"/>
    <lineage>
        <taxon>Bacteria</taxon>
        <taxon>Pseudomonadati</taxon>
        <taxon>Pseudomonadota</taxon>
        <taxon>Gammaproteobacteria</taxon>
        <taxon>Alteromonadales</taxon>
        <taxon>Colwelliaceae</taxon>
        <taxon>Litorilituus</taxon>
    </lineage>
</organism>
<gene>
    <name evidence="2" type="ORF">EMK97_15535</name>
</gene>
<dbReference type="InterPro" id="IPR002575">
    <property type="entry name" value="Aminoglycoside_PTrfase"/>
</dbReference>
<dbReference type="OrthoDB" id="526037at2"/>
<keyword evidence="3" id="KW-1185">Reference proteome</keyword>
<evidence type="ECO:0000313" key="2">
    <source>
        <dbReference type="EMBL" id="QBG37034.1"/>
    </source>
</evidence>
<dbReference type="EMBL" id="CP034759">
    <property type="protein sequence ID" value="QBG37034.1"/>
    <property type="molecule type" value="Genomic_DNA"/>
</dbReference>
<dbReference type="Proteomes" id="UP000290244">
    <property type="component" value="Chromosome"/>
</dbReference>
<name>A0A4P6P6D2_9GAMM</name>
<dbReference type="Pfam" id="PF01636">
    <property type="entry name" value="APH"/>
    <property type="match status" value="1"/>
</dbReference>
<dbReference type="InterPro" id="IPR050249">
    <property type="entry name" value="Pseudomonas-type_ThrB"/>
</dbReference>
<dbReference type="PANTHER" id="PTHR21064">
    <property type="entry name" value="AMINOGLYCOSIDE PHOSPHOTRANSFERASE DOMAIN-CONTAINING PROTEIN-RELATED"/>
    <property type="match status" value="1"/>
</dbReference>
<reference evidence="2 3" key="1">
    <citation type="submission" date="2018-12" db="EMBL/GenBank/DDBJ databases">
        <title>Complete genome of Litorilituus sediminis.</title>
        <authorList>
            <person name="Liu A."/>
            <person name="Rong J."/>
        </authorList>
    </citation>
    <scope>NUCLEOTIDE SEQUENCE [LARGE SCALE GENOMIC DNA]</scope>
    <source>
        <strain evidence="2 3">JCM 17549</strain>
    </source>
</reference>
<dbReference type="GO" id="GO:0016740">
    <property type="term" value="F:transferase activity"/>
    <property type="evidence" value="ECO:0007669"/>
    <property type="project" value="UniProtKB-KW"/>
</dbReference>
<protein>
    <submittedName>
        <fullName evidence="2">Aminoglycoside phosphotransferase family protein</fullName>
    </submittedName>
</protein>
<dbReference type="KEGG" id="lsd:EMK97_15535"/>
<dbReference type="Gene3D" id="3.30.200.20">
    <property type="entry name" value="Phosphorylase Kinase, domain 1"/>
    <property type="match status" value="1"/>
</dbReference>
<evidence type="ECO:0000313" key="3">
    <source>
        <dbReference type="Proteomes" id="UP000290244"/>
    </source>
</evidence>
<dbReference type="SUPFAM" id="SSF56112">
    <property type="entry name" value="Protein kinase-like (PK-like)"/>
    <property type="match status" value="1"/>
</dbReference>
<keyword evidence="2" id="KW-0808">Transferase</keyword>
<evidence type="ECO:0000259" key="1">
    <source>
        <dbReference type="Pfam" id="PF01636"/>
    </source>
</evidence>
<proteinExistence type="predicted"/>
<dbReference type="InterPro" id="IPR011009">
    <property type="entry name" value="Kinase-like_dom_sf"/>
</dbReference>
<dbReference type="PANTHER" id="PTHR21064:SF5">
    <property type="entry name" value="SLR1880 PROTEIN"/>
    <property type="match status" value="1"/>
</dbReference>
<dbReference type="AlphaFoldDB" id="A0A4P6P6D2"/>